<keyword evidence="2" id="KW-1185">Reference proteome</keyword>
<proteinExistence type="predicted"/>
<dbReference type="OrthoDB" id="4903265at2759"/>
<gene>
    <name evidence="1" type="ORF">HIM_12418</name>
</gene>
<dbReference type="AlphaFoldDB" id="A0A0F7ZQN9"/>
<reference evidence="1 2" key="1">
    <citation type="journal article" date="2014" name="Genome Biol. Evol.">
        <title>Comparative genomics and transcriptomics analyses reveal divergent lifestyle features of nematode endoparasitic fungus Hirsutella minnesotensis.</title>
        <authorList>
            <person name="Lai Y."/>
            <person name="Liu K."/>
            <person name="Zhang X."/>
            <person name="Zhang X."/>
            <person name="Li K."/>
            <person name="Wang N."/>
            <person name="Shu C."/>
            <person name="Wu Y."/>
            <person name="Wang C."/>
            <person name="Bushley K.E."/>
            <person name="Xiang M."/>
            <person name="Liu X."/>
        </authorList>
    </citation>
    <scope>NUCLEOTIDE SEQUENCE [LARGE SCALE GENOMIC DNA]</scope>
    <source>
        <strain evidence="1 2">3608</strain>
    </source>
</reference>
<dbReference type="EMBL" id="KQ030984">
    <property type="protein sequence ID" value="KJZ68193.1"/>
    <property type="molecule type" value="Genomic_DNA"/>
</dbReference>
<evidence type="ECO:0000313" key="2">
    <source>
        <dbReference type="Proteomes" id="UP000054481"/>
    </source>
</evidence>
<dbReference type="Proteomes" id="UP000054481">
    <property type="component" value="Unassembled WGS sequence"/>
</dbReference>
<protein>
    <submittedName>
        <fullName evidence="1">Uncharacterized protein</fullName>
    </submittedName>
</protein>
<name>A0A0F7ZQN9_9HYPO</name>
<organism evidence="1 2">
    <name type="scientific">Hirsutella minnesotensis 3608</name>
    <dbReference type="NCBI Taxonomy" id="1043627"/>
    <lineage>
        <taxon>Eukaryota</taxon>
        <taxon>Fungi</taxon>
        <taxon>Dikarya</taxon>
        <taxon>Ascomycota</taxon>
        <taxon>Pezizomycotina</taxon>
        <taxon>Sordariomycetes</taxon>
        <taxon>Hypocreomycetidae</taxon>
        <taxon>Hypocreales</taxon>
        <taxon>Ophiocordycipitaceae</taxon>
        <taxon>Hirsutella</taxon>
    </lineage>
</organism>
<sequence>MDHQQQLEPSIPLPPTSPTFASHEELIEFLQSFYRECGAALVTASSNKRRKVDSISMLSYVVLVCDRGLMRLSQSAGLRNASTRKVDCPVRITASATKSKDQQ</sequence>
<evidence type="ECO:0000313" key="1">
    <source>
        <dbReference type="EMBL" id="KJZ68193.1"/>
    </source>
</evidence>
<accession>A0A0F7ZQN9</accession>